<proteinExistence type="predicted"/>
<keyword evidence="3" id="KW-1185">Reference proteome</keyword>
<organism evidence="2 3">
    <name type="scientific">Ureibacillus terrenus</name>
    <dbReference type="NCBI Taxonomy" id="118246"/>
    <lineage>
        <taxon>Bacteria</taxon>
        <taxon>Bacillati</taxon>
        <taxon>Bacillota</taxon>
        <taxon>Bacilli</taxon>
        <taxon>Bacillales</taxon>
        <taxon>Caryophanaceae</taxon>
        <taxon>Ureibacillus</taxon>
    </lineage>
</organism>
<comment type="caution">
    <text evidence="2">The sequence shown here is derived from an EMBL/GenBank/DDBJ whole genome shotgun (WGS) entry which is preliminary data.</text>
</comment>
<gene>
    <name evidence="2" type="ORF">FKZ59_05590</name>
</gene>
<dbReference type="RefSeq" id="WP_141601764.1">
    <property type="nucleotide sequence ID" value="NZ_JARMSB010000005.1"/>
</dbReference>
<dbReference type="AlphaFoldDB" id="A0A540V3Y5"/>
<accession>A0A540V3Y5</accession>
<feature type="transmembrane region" description="Helical" evidence="1">
    <location>
        <begin position="128"/>
        <end position="148"/>
    </location>
</feature>
<reference evidence="2 3" key="1">
    <citation type="submission" date="2019-06" db="EMBL/GenBank/DDBJ databases">
        <title>Genome sequence of Ureibacillus terrenus.</title>
        <authorList>
            <person name="Maclea K.S."/>
            <person name="Simoes M."/>
        </authorList>
    </citation>
    <scope>NUCLEOTIDE SEQUENCE [LARGE SCALE GENOMIC DNA]</scope>
    <source>
        <strain evidence="2 3">ATCC BAA-384</strain>
    </source>
</reference>
<feature type="transmembrane region" description="Helical" evidence="1">
    <location>
        <begin position="49"/>
        <end position="66"/>
    </location>
</feature>
<feature type="transmembrane region" description="Helical" evidence="1">
    <location>
        <begin position="78"/>
        <end position="108"/>
    </location>
</feature>
<evidence type="ECO:0000313" key="3">
    <source>
        <dbReference type="Proteomes" id="UP000315753"/>
    </source>
</evidence>
<feature type="transmembrane region" description="Helical" evidence="1">
    <location>
        <begin position="12"/>
        <end position="37"/>
    </location>
</feature>
<evidence type="ECO:0000256" key="1">
    <source>
        <dbReference type="SAM" id="Phobius"/>
    </source>
</evidence>
<dbReference type="Proteomes" id="UP000315753">
    <property type="component" value="Unassembled WGS sequence"/>
</dbReference>
<name>A0A540V3Y5_9BACL</name>
<protein>
    <submittedName>
        <fullName evidence="2">Uncharacterized protein</fullName>
    </submittedName>
</protein>
<evidence type="ECO:0000313" key="2">
    <source>
        <dbReference type="EMBL" id="TQE91449.1"/>
    </source>
</evidence>
<keyword evidence="1" id="KW-1133">Transmembrane helix</keyword>
<sequence>MYQYFEDYAVVGLIGGFFVLIALILIHYILTAIIYYYTAKTNGPTDLAFLAWIPIINYYLLFAFGSKKTEPAEVKKDALIWAVIYAILVVVSLIPIIGWLAYIAVLIISIYYSYRLFYRWTGETGKSVLFVILTIITASIFFYIYGLIKMKKEFAAA</sequence>
<keyword evidence="1" id="KW-0812">Transmembrane</keyword>
<keyword evidence="1" id="KW-0472">Membrane</keyword>
<dbReference type="OrthoDB" id="2740148at2"/>
<dbReference type="EMBL" id="VIGD01000005">
    <property type="protein sequence ID" value="TQE91449.1"/>
    <property type="molecule type" value="Genomic_DNA"/>
</dbReference>